<accession>A0A7Y2JWS9</accession>
<organism evidence="2 3">
    <name type="scientific">Telluria aromaticivorans</name>
    <dbReference type="NCBI Taxonomy" id="2725995"/>
    <lineage>
        <taxon>Bacteria</taxon>
        <taxon>Pseudomonadati</taxon>
        <taxon>Pseudomonadota</taxon>
        <taxon>Betaproteobacteria</taxon>
        <taxon>Burkholderiales</taxon>
        <taxon>Oxalobacteraceae</taxon>
        <taxon>Telluria group</taxon>
        <taxon>Telluria</taxon>
    </lineage>
</organism>
<reference evidence="2 3" key="1">
    <citation type="submission" date="2020-04" db="EMBL/GenBank/DDBJ databases">
        <title>Massilia sp. nov., a cold adapted bacteria isolated from Arctic soil.</title>
        <authorList>
            <person name="Son J."/>
            <person name="Ka J.-O."/>
        </authorList>
    </citation>
    <scope>NUCLEOTIDE SEQUENCE [LARGE SCALE GENOMIC DNA]</scope>
    <source>
        <strain evidence="2 3">ML15P13</strain>
    </source>
</reference>
<keyword evidence="3" id="KW-1185">Reference proteome</keyword>
<dbReference type="Pfam" id="PF06804">
    <property type="entry name" value="Lipoprotein_18"/>
    <property type="match status" value="1"/>
</dbReference>
<evidence type="ECO:0000313" key="2">
    <source>
        <dbReference type="EMBL" id="NNG22456.1"/>
    </source>
</evidence>
<feature type="signal peptide" evidence="1">
    <location>
        <begin position="1"/>
        <end position="34"/>
    </location>
</feature>
<protein>
    <submittedName>
        <fullName evidence="2">Outer membrane protein assembly factor BamC</fullName>
    </submittedName>
</protein>
<dbReference type="Proteomes" id="UP000533905">
    <property type="component" value="Unassembled WGS sequence"/>
</dbReference>
<evidence type="ECO:0000256" key="1">
    <source>
        <dbReference type="SAM" id="SignalP"/>
    </source>
</evidence>
<dbReference type="InterPro" id="IPR042268">
    <property type="entry name" value="BamC_C"/>
</dbReference>
<evidence type="ECO:0000313" key="3">
    <source>
        <dbReference type="Proteomes" id="UP000533905"/>
    </source>
</evidence>
<dbReference type="RefSeq" id="WP_171082043.1">
    <property type="nucleotide sequence ID" value="NZ_JABAIV010000002.1"/>
</dbReference>
<keyword evidence="1" id="KW-0732">Signal</keyword>
<dbReference type="EMBL" id="JABAIV010000002">
    <property type="protein sequence ID" value="NNG22456.1"/>
    <property type="molecule type" value="Genomic_DNA"/>
</dbReference>
<name>A0A7Y2JWS9_9BURK</name>
<feature type="chain" id="PRO_5031124022" evidence="1">
    <location>
        <begin position="35"/>
        <end position="394"/>
    </location>
</feature>
<comment type="caution">
    <text evidence="2">The sequence shown here is derived from an EMBL/GenBank/DDBJ whole genome shotgun (WGS) entry which is preliminary data.</text>
</comment>
<proteinExistence type="predicted"/>
<dbReference type="InterPro" id="IPR010653">
    <property type="entry name" value="NlpB/DapX"/>
</dbReference>
<sequence length="394" mass="42886">MTIRTNKNLNPAQLVSAPAAVRVLTLSAIALSLAACTTVFESDKVDYRGAKKAAALEVPPDLTALQRDNRYAVPDGKGVATASSFQQQQRGAVAAQGVTPVAGSMDTIGPVSTDAVSIQRNGDQRWLVVKQTPEQLWPQLRQFWENQGFAVETESATTGTMETNWVENRSKIPQDFIRNALGRVFDRAYSTGERDKFRTRLERLPDGSTEIYVSHRGAEEVLSGSSKETTVWTTRPNDPGLESQFLGRLVAQLTGVKETKAAEGMVANAPVATQHATLVGSAVQLDEGFDRAWRRVGLALDRVGFTVEDRDRVQGVYFVRYVDPDAANKEGFFKKLFTFGSAEEKAKEAQRYRVLVKGAQGASTSEVTVQANDGKSDTGATGAKILKLLADELK</sequence>
<dbReference type="Gene3D" id="3.30.310.170">
    <property type="entry name" value="Outer membrane protein assembly factor BamC"/>
    <property type="match status" value="1"/>
</dbReference>
<gene>
    <name evidence="2" type="primary">bamC</name>
    <name evidence="2" type="ORF">HGB41_05500</name>
</gene>
<dbReference type="AlphaFoldDB" id="A0A7Y2JWS9"/>